<keyword evidence="1" id="KW-0812">Transmembrane</keyword>
<evidence type="ECO:0000256" key="1">
    <source>
        <dbReference type="SAM" id="Phobius"/>
    </source>
</evidence>
<accession>A0A4R7AWZ1</accession>
<dbReference type="AlphaFoldDB" id="A0A4R7AWZ1"/>
<dbReference type="Proteomes" id="UP000295611">
    <property type="component" value="Unassembled WGS sequence"/>
</dbReference>
<dbReference type="EMBL" id="SNZP01000022">
    <property type="protein sequence ID" value="TDR70644.1"/>
    <property type="molecule type" value="Genomic_DNA"/>
</dbReference>
<proteinExistence type="predicted"/>
<protein>
    <submittedName>
        <fullName evidence="2">Uncharacterized protein</fullName>
    </submittedName>
</protein>
<keyword evidence="1" id="KW-0472">Membrane</keyword>
<evidence type="ECO:0000313" key="3">
    <source>
        <dbReference type="Proteomes" id="UP000295611"/>
    </source>
</evidence>
<name>A0A4R7AWZ1_9NEIS</name>
<dbReference type="OrthoDB" id="6942794at2"/>
<dbReference type="RefSeq" id="WP_133684229.1">
    <property type="nucleotide sequence ID" value="NZ_SNZP01000022.1"/>
</dbReference>
<reference evidence="2 3" key="1">
    <citation type="submission" date="2019-03" db="EMBL/GenBank/DDBJ databases">
        <title>Genomic Encyclopedia of Type Strains, Phase III (KMG-III): the genomes of soil and plant-associated and newly described type strains.</title>
        <authorList>
            <person name="Whitman W."/>
        </authorList>
    </citation>
    <scope>NUCLEOTIDE SEQUENCE [LARGE SCALE GENOMIC DNA]</scope>
    <source>
        <strain evidence="2 3">CECT 8976</strain>
    </source>
</reference>
<gene>
    <name evidence="2" type="ORF">DFP86_12246</name>
</gene>
<feature type="transmembrane region" description="Helical" evidence="1">
    <location>
        <begin position="24"/>
        <end position="46"/>
    </location>
</feature>
<keyword evidence="1" id="KW-1133">Transmembrane helix</keyword>
<keyword evidence="3" id="KW-1185">Reference proteome</keyword>
<organism evidence="2 3">
    <name type="scientific">Paludibacterium purpuratum</name>
    <dbReference type="NCBI Taxonomy" id="1144873"/>
    <lineage>
        <taxon>Bacteria</taxon>
        <taxon>Pseudomonadati</taxon>
        <taxon>Pseudomonadota</taxon>
        <taxon>Betaproteobacteria</taxon>
        <taxon>Neisseriales</taxon>
        <taxon>Chromobacteriaceae</taxon>
        <taxon>Paludibacterium</taxon>
    </lineage>
</organism>
<sequence>MAIAQVIQAAKIVEVSCPVGTPSWLPIVSAALGALVGGLASFGGVVGSEWIRSKNKSKSVLAAIRAEIVAMLGIIELRQYVAQAKNILSELQRMPPGARATYQVRIDGGYNKVFVANLENLGLLQPAAATKILEFYQLIQSVVSDVTPGGLLAEGQGGVQAFAEMIAIIEQAIAIGREIAMGDWQHVER</sequence>
<comment type="caution">
    <text evidence="2">The sequence shown here is derived from an EMBL/GenBank/DDBJ whole genome shotgun (WGS) entry which is preliminary data.</text>
</comment>
<evidence type="ECO:0000313" key="2">
    <source>
        <dbReference type="EMBL" id="TDR70644.1"/>
    </source>
</evidence>